<organism evidence="2 3">
    <name type="scientific">Cylindrobasidium torrendii FP15055 ss-10</name>
    <dbReference type="NCBI Taxonomy" id="1314674"/>
    <lineage>
        <taxon>Eukaryota</taxon>
        <taxon>Fungi</taxon>
        <taxon>Dikarya</taxon>
        <taxon>Basidiomycota</taxon>
        <taxon>Agaricomycotina</taxon>
        <taxon>Agaricomycetes</taxon>
        <taxon>Agaricomycetidae</taxon>
        <taxon>Agaricales</taxon>
        <taxon>Marasmiineae</taxon>
        <taxon>Physalacriaceae</taxon>
        <taxon>Cylindrobasidium</taxon>
    </lineage>
</organism>
<protein>
    <submittedName>
        <fullName evidence="2">Uncharacterized protein</fullName>
    </submittedName>
</protein>
<evidence type="ECO:0000313" key="2">
    <source>
        <dbReference type="EMBL" id="KIY62505.1"/>
    </source>
</evidence>
<dbReference type="Proteomes" id="UP000054007">
    <property type="component" value="Unassembled WGS sequence"/>
</dbReference>
<evidence type="ECO:0000313" key="3">
    <source>
        <dbReference type="Proteomes" id="UP000054007"/>
    </source>
</evidence>
<dbReference type="EMBL" id="KN880777">
    <property type="protein sequence ID" value="KIY62505.1"/>
    <property type="molecule type" value="Genomic_DNA"/>
</dbReference>
<accession>A0A0D7AWY0</accession>
<feature type="compositionally biased region" description="Polar residues" evidence="1">
    <location>
        <begin position="55"/>
        <end position="67"/>
    </location>
</feature>
<dbReference type="AlphaFoldDB" id="A0A0D7AWY0"/>
<gene>
    <name evidence="2" type="ORF">CYLTODRAFT_458930</name>
</gene>
<feature type="region of interest" description="Disordered" evidence="1">
    <location>
        <begin position="275"/>
        <end position="314"/>
    </location>
</feature>
<name>A0A0D7AWY0_9AGAR</name>
<feature type="region of interest" description="Disordered" evidence="1">
    <location>
        <begin position="1"/>
        <end position="100"/>
    </location>
</feature>
<feature type="compositionally biased region" description="Polar residues" evidence="1">
    <location>
        <begin position="362"/>
        <end position="372"/>
    </location>
</feature>
<feature type="compositionally biased region" description="Acidic residues" evidence="1">
    <location>
        <begin position="17"/>
        <end position="33"/>
    </location>
</feature>
<feature type="region of interest" description="Disordered" evidence="1">
    <location>
        <begin position="339"/>
        <end position="378"/>
    </location>
</feature>
<evidence type="ECO:0000256" key="1">
    <source>
        <dbReference type="SAM" id="MobiDB-lite"/>
    </source>
</evidence>
<keyword evidence="3" id="KW-1185">Reference proteome</keyword>
<feature type="compositionally biased region" description="Basic and acidic residues" evidence="1">
    <location>
        <begin position="34"/>
        <end position="54"/>
    </location>
</feature>
<feature type="compositionally biased region" description="Pro residues" evidence="1">
    <location>
        <begin position="82"/>
        <end position="94"/>
    </location>
</feature>
<feature type="compositionally biased region" description="Low complexity" evidence="1">
    <location>
        <begin position="282"/>
        <end position="295"/>
    </location>
</feature>
<sequence>MAPHSRRARVNPFLDLDAAEGDEYEEEPEEDVEPVERSDLVQDWHPFDRPEGSEPHSQTQQKGSSDRVTGAFARIFRRYGPESPPAERPTPPTLPSRARPDLVQEEDLDAAFYEDQEGQDIALVGCYAFRFKLKRPDLGEDMIPLLRESVGPAHGLVDAWVIQRPRASLYALLEHDDPWPLVDTLSRFFKSVDARSMQAIPAGEIKDTVSTCQKQLASFEGRWVLISDGLYAGDIGFAVSNGEWVEVLVAFRPFYNGNSEQSSTATQDALHANEEAAGKAPSGSVESEGWGSEAGPSSARPALPLDDGLPAFPNSQSAAADMALDPAVPPDASLLASARPSTFTAAPLREDSPPRRRKRLRTASTFSASCSRQPPRLLSEDTLAGEGWEDKAGHRRYASLPGQRFLSDLAVIYCRRRALSRANATPFDLYTIYKHSRCEFIDKASLPPPFMAHQTFLPGEAVRFAGSDTPLRVLEVRLPNLRVLDEKGMERWISSMTAKKAFEDFDYVEVADGDLRYSGWAINLEERRRGLPVIQVMLREQRQTVFGQNPGLLHIDSMQIRYVHPNLCRLAPCPPLGILPASQSEITAPPSAGLPQFPRDVRCPWIGLPVRIQNAPRRGSSLASLSESSGAVKEYKGRVGTVLSGKITASSRVGVRLEVGFEVGTRAVAILVGLDEVVKAESQDSSRSEWSLVLSDPPSAAAVRAGWAGSREYWTSLLRGTRHLRALRRMEALAAETEAPNPTPMATVQRPSAWFYLEALEACGVYACRRADKNKGWFLLFPTLRMGRFILEQRHPSGSRKEWSQNDVVFRTGDRNQGKYLRLMFCIEGCFRGAFFRKLQFTMVDVGGVKIPHLNVMQVHPNFDELAADQPSQLYARLPVSHLVVVGESDQRCELNDGYRSYVCDPREPLFEDQSSVTLDERGAWIMAET</sequence>
<reference evidence="2 3" key="1">
    <citation type="journal article" date="2015" name="Fungal Genet. Biol.">
        <title>Evolution of novel wood decay mechanisms in Agaricales revealed by the genome sequences of Fistulina hepatica and Cylindrobasidium torrendii.</title>
        <authorList>
            <person name="Floudas D."/>
            <person name="Held B.W."/>
            <person name="Riley R."/>
            <person name="Nagy L.G."/>
            <person name="Koehler G."/>
            <person name="Ransdell A.S."/>
            <person name="Younus H."/>
            <person name="Chow J."/>
            <person name="Chiniquy J."/>
            <person name="Lipzen A."/>
            <person name="Tritt A."/>
            <person name="Sun H."/>
            <person name="Haridas S."/>
            <person name="LaButti K."/>
            <person name="Ohm R.A."/>
            <person name="Kues U."/>
            <person name="Blanchette R.A."/>
            <person name="Grigoriev I.V."/>
            <person name="Minto R.E."/>
            <person name="Hibbett D.S."/>
        </authorList>
    </citation>
    <scope>NUCLEOTIDE SEQUENCE [LARGE SCALE GENOMIC DNA]</scope>
    <source>
        <strain evidence="2 3">FP15055 ss-10</strain>
    </source>
</reference>
<proteinExistence type="predicted"/>